<feature type="chain" id="PRO_5043584614" evidence="2">
    <location>
        <begin position="20"/>
        <end position="121"/>
    </location>
</feature>
<accession>A0AAV2QZV8</accession>
<protein>
    <submittedName>
        <fullName evidence="3">Uncharacterized protein</fullName>
    </submittedName>
</protein>
<evidence type="ECO:0000313" key="4">
    <source>
        <dbReference type="Proteomes" id="UP001497623"/>
    </source>
</evidence>
<feature type="compositionally biased region" description="Low complexity" evidence="1">
    <location>
        <begin position="35"/>
        <end position="58"/>
    </location>
</feature>
<keyword evidence="2" id="KW-0732">Signal</keyword>
<gene>
    <name evidence="3" type="ORF">MNOR_LOCUS19149</name>
</gene>
<sequence length="121" mass="12760">MKVLYLTFVLVLMASLTTSAPHFGYDHHHHVHRPSSYGHHGNHGHQQSSHGHQQSSYGHHGHQQRYPGYQASPYGGGLTAVSPGGGARVDISGVGPGGGGVYVASNPGATHVANLPSQNLW</sequence>
<organism evidence="3 4">
    <name type="scientific">Meganyctiphanes norvegica</name>
    <name type="common">Northern krill</name>
    <name type="synonym">Thysanopoda norvegica</name>
    <dbReference type="NCBI Taxonomy" id="48144"/>
    <lineage>
        <taxon>Eukaryota</taxon>
        <taxon>Metazoa</taxon>
        <taxon>Ecdysozoa</taxon>
        <taxon>Arthropoda</taxon>
        <taxon>Crustacea</taxon>
        <taxon>Multicrustacea</taxon>
        <taxon>Malacostraca</taxon>
        <taxon>Eumalacostraca</taxon>
        <taxon>Eucarida</taxon>
        <taxon>Euphausiacea</taxon>
        <taxon>Euphausiidae</taxon>
        <taxon>Meganyctiphanes</taxon>
    </lineage>
</organism>
<evidence type="ECO:0000256" key="2">
    <source>
        <dbReference type="SAM" id="SignalP"/>
    </source>
</evidence>
<feature type="signal peptide" evidence="2">
    <location>
        <begin position="1"/>
        <end position="19"/>
    </location>
</feature>
<comment type="caution">
    <text evidence="3">The sequence shown here is derived from an EMBL/GenBank/DDBJ whole genome shotgun (WGS) entry which is preliminary data.</text>
</comment>
<dbReference type="Proteomes" id="UP001497623">
    <property type="component" value="Unassembled WGS sequence"/>
</dbReference>
<reference evidence="3 4" key="1">
    <citation type="submission" date="2024-05" db="EMBL/GenBank/DDBJ databases">
        <authorList>
            <person name="Wallberg A."/>
        </authorList>
    </citation>
    <scope>NUCLEOTIDE SEQUENCE [LARGE SCALE GENOMIC DNA]</scope>
</reference>
<evidence type="ECO:0000256" key="1">
    <source>
        <dbReference type="SAM" id="MobiDB-lite"/>
    </source>
</evidence>
<keyword evidence="4" id="KW-1185">Reference proteome</keyword>
<feature type="region of interest" description="Disordered" evidence="1">
    <location>
        <begin position="30"/>
        <end position="74"/>
    </location>
</feature>
<dbReference type="EMBL" id="CAXKWB010014076">
    <property type="protein sequence ID" value="CAL4109612.1"/>
    <property type="molecule type" value="Genomic_DNA"/>
</dbReference>
<dbReference type="AlphaFoldDB" id="A0AAV2QZV8"/>
<name>A0AAV2QZV8_MEGNR</name>
<proteinExistence type="predicted"/>
<evidence type="ECO:0000313" key="3">
    <source>
        <dbReference type="EMBL" id="CAL4109612.1"/>
    </source>
</evidence>